<proteinExistence type="predicted"/>
<dbReference type="InterPro" id="IPR027417">
    <property type="entry name" value="P-loop_NTPase"/>
</dbReference>
<dbReference type="Gene3D" id="3.40.50.300">
    <property type="entry name" value="P-loop containing nucleotide triphosphate hydrolases"/>
    <property type="match status" value="1"/>
</dbReference>
<evidence type="ECO:0000256" key="1">
    <source>
        <dbReference type="SAM" id="Phobius"/>
    </source>
</evidence>
<gene>
    <name evidence="3" type="ORF">J0X13_05975</name>
</gene>
<keyword evidence="4" id="KW-1185">Reference proteome</keyword>
<sequence>MPKQFRFFKLSRETKLLFILVVLLIVFIGPIEGVFNRFLIDPILSQAASNVLIDLFALVFVIWSIPNLFFKIKRRTNIGFGYFTLLVLFLGIYIYYRFFTNHYVFLESHFFQKLKYLDIPMIYCFALVCTYPWWLLSRGKQKDNSKIEELVDEPINSKSEDILGRMPKVKILVNEIINTQNNSSIAYGVTGEWGSGKTSFLKLVENEILKRSYSDILIIKFNPWLNLSANTIIQEFFDVLQEGIKPYSYDLYREVGHYSKNLINSAPSTLMQFIGYFTVGGKNSSVSKEFRDINTSMKYLDKKFLIIVDDMDRLKSEEVFEVLKLIRNTAGFDNFIYLVAYDKSYVSESLKGLGIPIHNSFAEKIFLREEHLLPINESKIKRYLVEQLKRNLPDNLEEINSYFNSSAKFLSRDREDFVLKHIRDVKRFLNGFLKDYNEISDDVDFKDYLNIKLLKFKYYDVYRLLFLDTYYYLDPTENLYTPSGKQKGSLQLAFDEKKGITIDRRFREFKESRLGEYVLNNYSWNEKGFKALKVLIYSLFTADSIKRKNPRSIIFASEFKKYFQDILEENEISERHFIDVLKKDYQEIIHELNHWQKNGNLEAAKNRFNEIVIENLKNKDEYEKIIKSIFSLASFKRDQHDPFYDYLGFDPHWLKDAMGDYDYKISRLYYNGSRENLKKFIKYLFVTEEYSTMFCASLLNFWYSNYYDENFIFSKQEIKYQLIQYFKNYVQNTQSPEGAWSYYYYCLVKEWDQVSSNTRQSRTVRFEEANEIFISLIEKNLDYFLIRFIQPPHLYGYRENKLLSLSDMVNEIFGDLDSFIKFLKKSEKEKKEGKIKSSFIEEFIIFAEKVVKSGTGVDFEFEFAGAREYLESMKVKLVNN</sequence>
<feature type="transmembrane region" description="Helical" evidence="1">
    <location>
        <begin position="77"/>
        <end position="96"/>
    </location>
</feature>
<name>A0ABS3EV18_9FLAO</name>
<dbReference type="EMBL" id="JAFLND010000001">
    <property type="protein sequence ID" value="MBO0330089.1"/>
    <property type="molecule type" value="Genomic_DNA"/>
</dbReference>
<keyword evidence="1" id="KW-1133">Transmembrane helix</keyword>
<reference evidence="3 4" key="1">
    <citation type="submission" date="2021-03" db="EMBL/GenBank/DDBJ databases">
        <title>Muricauda sp. CAU 1631 isolated from Incheon.</title>
        <authorList>
            <person name="Kim W."/>
        </authorList>
    </citation>
    <scope>NUCLEOTIDE SEQUENCE [LARGE SCALE GENOMIC DNA]</scope>
    <source>
        <strain evidence="3 4">CAU 1631</strain>
    </source>
</reference>
<dbReference type="RefSeq" id="WP_207070512.1">
    <property type="nucleotide sequence ID" value="NZ_JAFLND010000001.1"/>
</dbReference>
<protein>
    <recommendedName>
        <fullName evidence="2">KAP NTPase domain-containing protein</fullName>
    </recommendedName>
</protein>
<evidence type="ECO:0000313" key="4">
    <source>
        <dbReference type="Proteomes" id="UP000664163"/>
    </source>
</evidence>
<dbReference type="SUPFAM" id="SSF52540">
    <property type="entry name" value="P-loop containing nucleoside triphosphate hydrolases"/>
    <property type="match status" value="1"/>
</dbReference>
<organism evidence="3 4">
    <name type="scientific">[Muricauda] lutisoli</name>
    <dbReference type="NCBI Taxonomy" id="2816035"/>
    <lineage>
        <taxon>Bacteria</taxon>
        <taxon>Pseudomonadati</taxon>
        <taxon>Bacteroidota</taxon>
        <taxon>Flavobacteriia</taxon>
        <taxon>Flavobacteriales</taxon>
        <taxon>Flavobacteriaceae</taxon>
        <taxon>Allomuricauda</taxon>
    </lineage>
</organism>
<evidence type="ECO:0000313" key="3">
    <source>
        <dbReference type="EMBL" id="MBO0330089.1"/>
    </source>
</evidence>
<keyword evidence="1" id="KW-0472">Membrane</keyword>
<evidence type="ECO:0000259" key="2">
    <source>
        <dbReference type="Pfam" id="PF07693"/>
    </source>
</evidence>
<feature type="transmembrane region" description="Helical" evidence="1">
    <location>
        <begin position="43"/>
        <end position="65"/>
    </location>
</feature>
<accession>A0ABS3EV18</accession>
<feature type="transmembrane region" description="Helical" evidence="1">
    <location>
        <begin position="116"/>
        <end position="136"/>
    </location>
</feature>
<comment type="caution">
    <text evidence="3">The sequence shown here is derived from an EMBL/GenBank/DDBJ whole genome shotgun (WGS) entry which is preliminary data.</text>
</comment>
<keyword evidence="1" id="KW-0812">Transmembrane</keyword>
<feature type="domain" description="KAP NTPase" evidence="2">
    <location>
        <begin position="173"/>
        <end position="432"/>
    </location>
</feature>
<dbReference type="Pfam" id="PF07693">
    <property type="entry name" value="KAP_NTPase"/>
    <property type="match status" value="1"/>
</dbReference>
<dbReference type="Proteomes" id="UP000664163">
    <property type="component" value="Unassembled WGS sequence"/>
</dbReference>
<dbReference type="InterPro" id="IPR011646">
    <property type="entry name" value="KAP_P-loop"/>
</dbReference>